<comment type="caution">
    <text evidence="1">The sequence shown here is derived from an EMBL/GenBank/DDBJ whole genome shotgun (WGS) entry which is preliminary data.</text>
</comment>
<accession>A0ACC6RQJ5</accession>
<dbReference type="EMBL" id="JAYMRU010000025">
    <property type="protein sequence ID" value="MEM5403923.1"/>
    <property type="molecule type" value="Genomic_DNA"/>
</dbReference>
<evidence type="ECO:0000313" key="2">
    <source>
        <dbReference type="Proteomes" id="UP001392318"/>
    </source>
</evidence>
<name>A0ACC6RQJ5_9BURK</name>
<keyword evidence="2" id="KW-1185">Reference proteome</keyword>
<evidence type="ECO:0000313" key="1">
    <source>
        <dbReference type="EMBL" id="MEM5403923.1"/>
    </source>
</evidence>
<proteinExistence type="predicted"/>
<gene>
    <name evidence="1" type="ORF">VSR83_28485</name>
</gene>
<dbReference type="Proteomes" id="UP001392318">
    <property type="component" value="Unassembled WGS sequence"/>
</dbReference>
<sequence>MTISRPPLHSVWENDEGDRIVVVELSEPFTDEQIAEDLAIDGITAPDELAREMARMKAFFLVTYEEGDDDMAMELDNEQWAAMIEADGFRMTSTESRTN</sequence>
<organism evidence="1 2">
    <name type="scientific">Paraburkholderia unamae</name>
    <dbReference type="NCBI Taxonomy" id="219649"/>
    <lineage>
        <taxon>Bacteria</taxon>
        <taxon>Pseudomonadati</taxon>
        <taxon>Pseudomonadota</taxon>
        <taxon>Betaproteobacteria</taxon>
        <taxon>Burkholderiales</taxon>
        <taxon>Burkholderiaceae</taxon>
        <taxon>Paraburkholderia</taxon>
    </lineage>
</organism>
<reference evidence="1" key="1">
    <citation type="submission" date="2024-01" db="EMBL/GenBank/DDBJ databases">
        <title>The diversity of rhizobia nodulating Mimosa spp. in eleven states of Brazil covering several biomes is determined by host plant, location, and edaphic factors.</title>
        <authorList>
            <person name="Rouws L."/>
            <person name="Barauna A."/>
            <person name="Beukes C."/>
            <person name="De Faria S.M."/>
            <person name="Gross E."/>
            <person name="Dos Reis Junior F.B."/>
            <person name="Simon M."/>
            <person name="Maluk M."/>
            <person name="Odee D.W."/>
            <person name="Kenicer G."/>
            <person name="Young J.P.W."/>
            <person name="Reis V.M."/>
            <person name="Zilli J."/>
            <person name="James E.K."/>
        </authorList>
    </citation>
    <scope>NUCLEOTIDE SEQUENCE</scope>
    <source>
        <strain evidence="1">JPY452</strain>
    </source>
</reference>
<protein>
    <submittedName>
        <fullName evidence="1">Uncharacterized protein</fullName>
    </submittedName>
</protein>